<proteinExistence type="predicted"/>
<comment type="caution">
    <text evidence="1">The sequence shown here is derived from an EMBL/GenBank/DDBJ whole genome shotgun (WGS) entry which is preliminary data.</text>
</comment>
<protein>
    <submittedName>
        <fullName evidence="1">Uncharacterized protein</fullName>
    </submittedName>
</protein>
<accession>A0A0V0YQX0</accession>
<name>A0A0V0YQX0_9BILA</name>
<dbReference type="Proteomes" id="UP000054783">
    <property type="component" value="Unassembled WGS sequence"/>
</dbReference>
<reference evidence="1 2" key="1">
    <citation type="submission" date="2015-01" db="EMBL/GenBank/DDBJ databases">
        <title>Evolution of Trichinella species and genotypes.</title>
        <authorList>
            <person name="Korhonen P.K."/>
            <person name="Edoardo P."/>
            <person name="Giuseppe L.R."/>
            <person name="Gasser R.B."/>
        </authorList>
    </citation>
    <scope>NUCLEOTIDE SEQUENCE [LARGE SCALE GENOMIC DNA]</scope>
    <source>
        <strain evidence="1">ISS2496</strain>
    </source>
</reference>
<gene>
    <name evidence="1" type="ORF">T12_4340</name>
</gene>
<evidence type="ECO:0000313" key="1">
    <source>
        <dbReference type="EMBL" id="KRY02729.1"/>
    </source>
</evidence>
<keyword evidence="2" id="KW-1185">Reference proteome</keyword>
<dbReference type="EMBL" id="JYDQ01003512">
    <property type="protein sequence ID" value="KRY02729.1"/>
    <property type="molecule type" value="Genomic_DNA"/>
</dbReference>
<sequence length="46" mass="5257">MQERIKPTLDKSTFSSSYICVSEGATNANNGHRLHTNCLYYVDIMF</sequence>
<dbReference type="AlphaFoldDB" id="A0A0V0YQX0"/>
<organism evidence="1 2">
    <name type="scientific">Trichinella patagoniensis</name>
    <dbReference type="NCBI Taxonomy" id="990121"/>
    <lineage>
        <taxon>Eukaryota</taxon>
        <taxon>Metazoa</taxon>
        <taxon>Ecdysozoa</taxon>
        <taxon>Nematoda</taxon>
        <taxon>Enoplea</taxon>
        <taxon>Dorylaimia</taxon>
        <taxon>Trichinellida</taxon>
        <taxon>Trichinellidae</taxon>
        <taxon>Trichinella</taxon>
    </lineage>
</organism>
<evidence type="ECO:0000313" key="2">
    <source>
        <dbReference type="Proteomes" id="UP000054783"/>
    </source>
</evidence>